<feature type="compositionally biased region" description="Polar residues" evidence="1">
    <location>
        <begin position="42"/>
        <end position="54"/>
    </location>
</feature>
<gene>
    <name evidence="2" type="ORF">D9619_008042</name>
</gene>
<protein>
    <submittedName>
        <fullName evidence="2">Uncharacterized protein</fullName>
    </submittedName>
</protein>
<evidence type="ECO:0000256" key="1">
    <source>
        <dbReference type="SAM" id="MobiDB-lite"/>
    </source>
</evidence>
<feature type="compositionally biased region" description="Acidic residues" evidence="1">
    <location>
        <begin position="57"/>
        <end position="66"/>
    </location>
</feature>
<organism evidence="2 3">
    <name type="scientific">Psilocybe cf. subviscida</name>
    <dbReference type="NCBI Taxonomy" id="2480587"/>
    <lineage>
        <taxon>Eukaryota</taxon>
        <taxon>Fungi</taxon>
        <taxon>Dikarya</taxon>
        <taxon>Basidiomycota</taxon>
        <taxon>Agaricomycotina</taxon>
        <taxon>Agaricomycetes</taxon>
        <taxon>Agaricomycetidae</taxon>
        <taxon>Agaricales</taxon>
        <taxon>Agaricineae</taxon>
        <taxon>Strophariaceae</taxon>
        <taxon>Psilocybe</taxon>
    </lineage>
</organism>
<proteinExistence type="predicted"/>
<keyword evidence="3" id="KW-1185">Reference proteome</keyword>
<dbReference type="AlphaFoldDB" id="A0A8H5ATU7"/>
<evidence type="ECO:0000313" key="2">
    <source>
        <dbReference type="EMBL" id="KAF5310804.1"/>
    </source>
</evidence>
<accession>A0A8H5ATU7</accession>
<dbReference type="Proteomes" id="UP000567179">
    <property type="component" value="Unassembled WGS sequence"/>
</dbReference>
<name>A0A8H5ATU7_9AGAR</name>
<feature type="region of interest" description="Disordered" evidence="1">
    <location>
        <begin position="26"/>
        <end position="93"/>
    </location>
</feature>
<dbReference type="EMBL" id="JAACJJ010000057">
    <property type="protein sequence ID" value="KAF5310804.1"/>
    <property type="molecule type" value="Genomic_DNA"/>
</dbReference>
<reference evidence="2 3" key="1">
    <citation type="journal article" date="2020" name="ISME J.">
        <title>Uncovering the hidden diversity of litter-decomposition mechanisms in mushroom-forming fungi.</title>
        <authorList>
            <person name="Floudas D."/>
            <person name="Bentzer J."/>
            <person name="Ahren D."/>
            <person name="Johansson T."/>
            <person name="Persson P."/>
            <person name="Tunlid A."/>
        </authorList>
    </citation>
    <scope>NUCLEOTIDE SEQUENCE [LARGE SCALE GENOMIC DNA]</scope>
    <source>
        <strain evidence="2 3">CBS 101986</strain>
    </source>
</reference>
<sequence length="93" mass="9836">MTDTSATNSQLTCDDDQHKVTAVEVNDDKETGAASGGDASVKHTSNVTTSNENVEGQMEDEDDDEDFPKFGDTPRGRIAGPVAGQKPAGNRPR</sequence>
<evidence type="ECO:0000313" key="3">
    <source>
        <dbReference type="Proteomes" id="UP000567179"/>
    </source>
</evidence>
<comment type="caution">
    <text evidence="2">The sequence shown here is derived from an EMBL/GenBank/DDBJ whole genome shotgun (WGS) entry which is preliminary data.</text>
</comment>